<dbReference type="RefSeq" id="WP_310332852.1">
    <property type="nucleotide sequence ID" value="NZ_JAVDXV010000012.1"/>
</dbReference>
<keyword evidence="4" id="KW-0378">Hydrolase</keyword>
<reference evidence="4 5" key="1">
    <citation type="submission" date="2023-07" db="EMBL/GenBank/DDBJ databases">
        <title>Sorghum-associated microbial communities from plants grown in Nebraska, USA.</title>
        <authorList>
            <person name="Schachtman D."/>
        </authorList>
    </citation>
    <scope>NUCLEOTIDE SEQUENCE [LARGE SCALE GENOMIC DNA]</scope>
    <source>
        <strain evidence="4 5">BE316</strain>
    </source>
</reference>
<evidence type="ECO:0000313" key="5">
    <source>
        <dbReference type="Proteomes" id="UP001180825"/>
    </source>
</evidence>
<gene>
    <name evidence="4" type="ORF">J2X21_005012</name>
</gene>
<comment type="caution">
    <text evidence="4">The sequence shown here is derived from an EMBL/GenBank/DDBJ whole genome shotgun (WGS) entry which is preliminary data.</text>
</comment>
<dbReference type="SUPFAM" id="SSF56219">
    <property type="entry name" value="DNase I-like"/>
    <property type="match status" value="1"/>
</dbReference>
<dbReference type="Proteomes" id="UP001180825">
    <property type="component" value="Unassembled WGS sequence"/>
</dbReference>
<protein>
    <submittedName>
        <fullName evidence="4">Exonuclease III</fullName>
    </submittedName>
</protein>
<proteinExistence type="predicted"/>
<organism evidence="4 5">
    <name type="scientific">Roseateles asaccharophilus</name>
    <dbReference type="NCBI Taxonomy" id="582607"/>
    <lineage>
        <taxon>Bacteria</taxon>
        <taxon>Pseudomonadati</taxon>
        <taxon>Pseudomonadota</taxon>
        <taxon>Betaproteobacteria</taxon>
        <taxon>Burkholderiales</taxon>
        <taxon>Sphaerotilaceae</taxon>
        <taxon>Roseateles</taxon>
    </lineage>
</organism>
<dbReference type="EMBL" id="JAVDXV010000012">
    <property type="protein sequence ID" value="MDR7335845.1"/>
    <property type="molecule type" value="Genomic_DNA"/>
</dbReference>
<keyword evidence="4" id="KW-0540">Nuclease</keyword>
<name>A0ABU2AFJ1_9BURK</name>
<evidence type="ECO:0000256" key="2">
    <source>
        <dbReference type="SAM" id="SignalP"/>
    </source>
</evidence>
<accession>A0ABU2AFJ1</accession>
<feature type="domain" description="Endonuclease/exonuclease/phosphatase" evidence="3">
    <location>
        <begin position="128"/>
        <end position="395"/>
    </location>
</feature>
<dbReference type="InterPro" id="IPR005135">
    <property type="entry name" value="Endo/exonuclease/phosphatase"/>
</dbReference>
<dbReference type="GO" id="GO:0004527">
    <property type="term" value="F:exonuclease activity"/>
    <property type="evidence" value="ECO:0007669"/>
    <property type="project" value="UniProtKB-KW"/>
</dbReference>
<keyword evidence="5" id="KW-1185">Reference proteome</keyword>
<keyword evidence="4" id="KW-0269">Exonuclease</keyword>
<feature type="region of interest" description="Disordered" evidence="1">
    <location>
        <begin position="302"/>
        <end position="323"/>
    </location>
</feature>
<dbReference type="InterPro" id="IPR036691">
    <property type="entry name" value="Endo/exonu/phosph_ase_sf"/>
</dbReference>
<keyword evidence="2" id="KW-0732">Signal</keyword>
<dbReference type="Pfam" id="PF03372">
    <property type="entry name" value="Exo_endo_phos"/>
    <property type="match status" value="1"/>
</dbReference>
<feature type="chain" id="PRO_5046314646" evidence="2">
    <location>
        <begin position="22"/>
        <end position="404"/>
    </location>
</feature>
<feature type="signal peptide" evidence="2">
    <location>
        <begin position="1"/>
        <end position="21"/>
    </location>
</feature>
<evidence type="ECO:0000256" key="1">
    <source>
        <dbReference type="SAM" id="MobiDB-lite"/>
    </source>
</evidence>
<sequence>MRRWQAVLGASLASLTLCGHAAELGVASFNIAWAGTEADFSEHIRVCTTPAVNWCDTRARIPRGATAPTPEEDARAKQCQADFDAASGGAAKAMLVAPCNAYRLTASKWKKGPPSVHTEKLEGLRNTVNGLIRDQGIDVIAFQEVRSEAAIKDILGSHAADFDACVAPHTAFQTVGFAWRRSVSSKPGACKPEPGLAIKEDPKAAASLRYLRPGLALSLTIGKETVTLMNVHLKSGCANLIDSPAFKGNELTDDRAACQVLNRQVAPLENWVDSVATASPLFVLLGDFNRRVDEEAAQKLAATDVRKDHTDPASPNRTGPDGEVTSRFLWQELSDGRPSALFQVPLAESPDCKGFVGLDHILISEALKSRQTAPLSSKKLKIDQKDAQVILTSDHCPRVTRLTL</sequence>
<evidence type="ECO:0000313" key="4">
    <source>
        <dbReference type="EMBL" id="MDR7335845.1"/>
    </source>
</evidence>
<evidence type="ECO:0000259" key="3">
    <source>
        <dbReference type="Pfam" id="PF03372"/>
    </source>
</evidence>
<dbReference type="Gene3D" id="3.60.10.10">
    <property type="entry name" value="Endonuclease/exonuclease/phosphatase"/>
    <property type="match status" value="1"/>
</dbReference>